<evidence type="ECO:0000313" key="2">
    <source>
        <dbReference type="Proteomes" id="UP000199663"/>
    </source>
</evidence>
<evidence type="ECO:0000313" key="1">
    <source>
        <dbReference type="EMBL" id="SDZ40541.1"/>
    </source>
</evidence>
<reference evidence="1 2" key="1">
    <citation type="submission" date="2016-10" db="EMBL/GenBank/DDBJ databases">
        <authorList>
            <person name="Varghese N."/>
            <person name="Submissions S."/>
        </authorList>
    </citation>
    <scope>NUCLEOTIDE SEQUENCE [LARGE SCALE GENOMIC DNA]</scope>
    <source>
        <strain evidence="1 2">DSM 17997</strain>
    </source>
</reference>
<keyword evidence="2" id="KW-1185">Reference proteome</keyword>
<comment type="caution">
    <text evidence="1">The sequence shown here is derived from an EMBL/GenBank/DDBJ whole genome shotgun (WGS) entry which is preliminary data.</text>
</comment>
<dbReference type="Proteomes" id="UP000199663">
    <property type="component" value="Unassembled WGS sequence"/>
</dbReference>
<sequence length="47" mass="5423">MKKEIIQKKPIAIGPVIIDSLNYLHSFKKKINIVSKETKNLMPIEMV</sequence>
<accession>A0A1H3SSM3</accession>
<proteinExistence type="predicted"/>
<protein>
    <submittedName>
        <fullName evidence="1">Uncharacterized protein</fullName>
    </submittedName>
</protein>
<dbReference type="EMBL" id="FNQC01000013">
    <property type="protein sequence ID" value="SDZ40541.1"/>
    <property type="molecule type" value="Genomic_DNA"/>
</dbReference>
<organism evidence="1 2">
    <name type="scientific">Rhodonellum ikkaensis</name>
    <dbReference type="NCBI Taxonomy" id="336829"/>
    <lineage>
        <taxon>Bacteria</taxon>
        <taxon>Pseudomonadati</taxon>
        <taxon>Bacteroidota</taxon>
        <taxon>Cytophagia</taxon>
        <taxon>Cytophagales</taxon>
        <taxon>Cytophagaceae</taxon>
        <taxon>Rhodonellum</taxon>
    </lineage>
</organism>
<gene>
    <name evidence="1" type="ORF">SAMN05444412_11339</name>
</gene>
<name>A0A1H3SSM3_9BACT</name>